<organism evidence="1">
    <name type="scientific">uncultured Sulfurovum sp</name>
    <dbReference type="NCBI Taxonomy" id="269237"/>
    <lineage>
        <taxon>Bacteria</taxon>
        <taxon>Pseudomonadati</taxon>
        <taxon>Campylobacterota</taxon>
        <taxon>Epsilonproteobacteria</taxon>
        <taxon>Campylobacterales</taxon>
        <taxon>Sulfurovaceae</taxon>
        <taxon>Sulfurovum</taxon>
        <taxon>environmental samples</taxon>
    </lineage>
</organism>
<accession>A0A6S6SVL8</accession>
<reference evidence="1" key="1">
    <citation type="submission" date="2020-01" db="EMBL/GenBank/DDBJ databases">
        <authorList>
            <person name="Meier V. D."/>
            <person name="Meier V D."/>
        </authorList>
    </citation>
    <scope>NUCLEOTIDE SEQUENCE</scope>
    <source>
        <strain evidence="1">HLG_WM_MAG_04</strain>
    </source>
</reference>
<dbReference type="AlphaFoldDB" id="A0A6S6SVL8"/>
<protein>
    <submittedName>
        <fullName evidence="1">Uncharacterized protein</fullName>
    </submittedName>
</protein>
<name>A0A6S6SVL8_9BACT</name>
<dbReference type="EMBL" id="CACVAX010000027">
    <property type="protein sequence ID" value="CAA6810144.1"/>
    <property type="molecule type" value="Genomic_DNA"/>
</dbReference>
<proteinExistence type="predicted"/>
<evidence type="ECO:0000313" key="1">
    <source>
        <dbReference type="EMBL" id="CAA6810144.1"/>
    </source>
</evidence>
<gene>
    <name evidence="1" type="ORF">HELGO_WM17154</name>
</gene>
<sequence>MALMTKEKYESFSVEDRDMVENLDVDGVEVLDVKIKNPDNPVRLMEAKLLIFKV</sequence>